<name>A0ABW8D5B6_9GAMM</name>
<organism evidence="1 2">
    <name type="scientific">Legionella lytica</name>
    <dbReference type="NCBI Taxonomy" id="96232"/>
    <lineage>
        <taxon>Bacteria</taxon>
        <taxon>Pseudomonadati</taxon>
        <taxon>Pseudomonadota</taxon>
        <taxon>Gammaproteobacteria</taxon>
        <taxon>Legionellales</taxon>
        <taxon>Legionellaceae</taxon>
        <taxon>Legionella</taxon>
    </lineage>
</organism>
<gene>
    <name evidence="1" type="ORF">ACD661_04820</name>
</gene>
<reference evidence="1 2" key="1">
    <citation type="submission" date="2024-08" db="EMBL/GenBank/DDBJ databases">
        <title>Draft Genome Sequence of Legionella lytica strain DSB2004, Isolated From a Fire Sprinkler System.</title>
        <authorList>
            <person name="Everhart A.D."/>
            <person name="Kidane D.T."/>
            <person name="Farone A.L."/>
            <person name="Farone M.B."/>
        </authorList>
    </citation>
    <scope>NUCLEOTIDE SEQUENCE [LARGE SCALE GENOMIC DNA]</scope>
    <source>
        <strain evidence="1 2">DSB2004</strain>
    </source>
</reference>
<evidence type="ECO:0000313" key="1">
    <source>
        <dbReference type="EMBL" id="MFJ1267882.1"/>
    </source>
</evidence>
<sequence>MALLEEIEKEKQMLARCKKSLAIEKLKKRRLDTRHKIELGGLVIKSEMDLYDKSIILGSLVHSQQLILKQHNCLNIFKLIGDKLFKKND</sequence>
<accession>A0ABW8D5B6</accession>
<protein>
    <submittedName>
        <fullName evidence="1">Conjugal transfer protein TraD</fullName>
    </submittedName>
</protein>
<dbReference type="EMBL" id="JBGORX010000001">
    <property type="protein sequence ID" value="MFJ1267882.1"/>
    <property type="molecule type" value="Genomic_DNA"/>
</dbReference>
<evidence type="ECO:0000313" key="2">
    <source>
        <dbReference type="Proteomes" id="UP001615550"/>
    </source>
</evidence>
<dbReference type="RefSeq" id="WP_400186717.1">
    <property type="nucleotide sequence ID" value="NZ_JBGORX010000001.1"/>
</dbReference>
<dbReference type="Pfam" id="PF06412">
    <property type="entry name" value="TraD"/>
    <property type="match status" value="1"/>
</dbReference>
<dbReference type="InterPro" id="IPR009444">
    <property type="entry name" value="Conjugal_tfr_TraD_a-type"/>
</dbReference>
<dbReference type="Proteomes" id="UP001615550">
    <property type="component" value="Unassembled WGS sequence"/>
</dbReference>
<proteinExistence type="predicted"/>
<keyword evidence="2" id="KW-1185">Reference proteome</keyword>
<comment type="caution">
    <text evidence="1">The sequence shown here is derived from an EMBL/GenBank/DDBJ whole genome shotgun (WGS) entry which is preliminary data.</text>
</comment>